<gene>
    <name evidence="2" type="ORF">PMAYCL1PPCAC_13528</name>
</gene>
<dbReference type="EMBL" id="BTRK01000003">
    <property type="protein sequence ID" value="GMR43333.1"/>
    <property type="molecule type" value="Genomic_DNA"/>
</dbReference>
<organism evidence="2 3">
    <name type="scientific">Pristionchus mayeri</name>
    <dbReference type="NCBI Taxonomy" id="1317129"/>
    <lineage>
        <taxon>Eukaryota</taxon>
        <taxon>Metazoa</taxon>
        <taxon>Ecdysozoa</taxon>
        <taxon>Nematoda</taxon>
        <taxon>Chromadorea</taxon>
        <taxon>Rhabditida</taxon>
        <taxon>Rhabditina</taxon>
        <taxon>Diplogasteromorpha</taxon>
        <taxon>Diplogasteroidea</taxon>
        <taxon>Neodiplogasteridae</taxon>
        <taxon>Pristionchus</taxon>
    </lineage>
</organism>
<sequence>RTRSLRGSAGPFHTLQRCSQPSRSVSRPSLRSPAVCGVWCDLPYLANLLQLGARLEQLLSCVDRLLRRLDEGARLYGQPIAYLACAHLSCENIRHGG</sequence>
<feature type="non-terminal residue" evidence="2">
    <location>
        <position position="1"/>
    </location>
</feature>
<evidence type="ECO:0000313" key="3">
    <source>
        <dbReference type="Proteomes" id="UP001328107"/>
    </source>
</evidence>
<proteinExistence type="predicted"/>
<feature type="region of interest" description="Disordered" evidence="1">
    <location>
        <begin position="1"/>
        <end position="27"/>
    </location>
</feature>
<evidence type="ECO:0000313" key="2">
    <source>
        <dbReference type="EMBL" id="GMR43333.1"/>
    </source>
</evidence>
<dbReference type="AlphaFoldDB" id="A0AAN4ZR72"/>
<protein>
    <submittedName>
        <fullName evidence="2">Uncharacterized protein</fullName>
    </submittedName>
</protein>
<name>A0AAN4ZR72_9BILA</name>
<reference evidence="3" key="1">
    <citation type="submission" date="2022-10" db="EMBL/GenBank/DDBJ databases">
        <title>Genome assembly of Pristionchus species.</title>
        <authorList>
            <person name="Yoshida K."/>
            <person name="Sommer R.J."/>
        </authorList>
    </citation>
    <scope>NUCLEOTIDE SEQUENCE [LARGE SCALE GENOMIC DNA]</scope>
    <source>
        <strain evidence="3">RS5460</strain>
    </source>
</reference>
<comment type="caution">
    <text evidence="2">The sequence shown here is derived from an EMBL/GenBank/DDBJ whole genome shotgun (WGS) entry which is preliminary data.</text>
</comment>
<accession>A0AAN4ZR72</accession>
<keyword evidence="3" id="KW-1185">Reference proteome</keyword>
<evidence type="ECO:0000256" key="1">
    <source>
        <dbReference type="SAM" id="MobiDB-lite"/>
    </source>
</evidence>
<dbReference type="Proteomes" id="UP001328107">
    <property type="component" value="Unassembled WGS sequence"/>
</dbReference>